<evidence type="ECO:0000313" key="9">
    <source>
        <dbReference type="Proteomes" id="UP000759131"/>
    </source>
</evidence>
<keyword evidence="4" id="KW-0271">Exosome</keyword>
<comment type="similarity">
    <text evidence="2">Belongs to the RNase PH family.</text>
</comment>
<organism evidence="8">
    <name type="scientific">Medioppia subpectinata</name>
    <dbReference type="NCBI Taxonomy" id="1979941"/>
    <lineage>
        <taxon>Eukaryota</taxon>
        <taxon>Metazoa</taxon>
        <taxon>Ecdysozoa</taxon>
        <taxon>Arthropoda</taxon>
        <taxon>Chelicerata</taxon>
        <taxon>Arachnida</taxon>
        <taxon>Acari</taxon>
        <taxon>Acariformes</taxon>
        <taxon>Sarcoptiformes</taxon>
        <taxon>Oribatida</taxon>
        <taxon>Brachypylina</taxon>
        <taxon>Oppioidea</taxon>
        <taxon>Oppiidae</taxon>
        <taxon>Medioppia</taxon>
    </lineage>
</organism>
<feature type="transmembrane region" description="Helical" evidence="6">
    <location>
        <begin position="1089"/>
        <end position="1110"/>
    </location>
</feature>
<dbReference type="Pfam" id="PF00646">
    <property type="entry name" value="F-box"/>
    <property type="match status" value="1"/>
</dbReference>
<dbReference type="InterPro" id="IPR027408">
    <property type="entry name" value="PNPase/RNase_PH_dom_sf"/>
</dbReference>
<dbReference type="Proteomes" id="UP000759131">
    <property type="component" value="Unassembled WGS sequence"/>
</dbReference>
<dbReference type="SUPFAM" id="SSF55666">
    <property type="entry name" value="Ribonuclease PH domain 2-like"/>
    <property type="match status" value="1"/>
</dbReference>
<dbReference type="PANTHER" id="PTHR11953:SF1">
    <property type="entry name" value="EXOSOME COMPLEX COMPONENT RRP46"/>
    <property type="match status" value="1"/>
</dbReference>
<dbReference type="PANTHER" id="PTHR11953">
    <property type="entry name" value="EXOSOME COMPLEX COMPONENT"/>
    <property type="match status" value="1"/>
</dbReference>
<comment type="subcellular location">
    <subcellularLocation>
        <location evidence="1">Nucleus</location>
    </subcellularLocation>
</comment>
<feature type="domain" description="F-box" evidence="7">
    <location>
        <begin position="382"/>
        <end position="421"/>
    </location>
</feature>
<protein>
    <recommendedName>
        <fullName evidence="7">F-box domain-containing protein</fullName>
    </recommendedName>
</protein>
<dbReference type="GO" id="GO:0005730">
    <property type="term" value="C:nucleolus"/>
    <property type="evidence" value="ECO:0007669"/>
    <property type="project" value="TreeGrafter"/>
</dbReference>
<evidence type="ECO:0000256" key="2">
    <source>
        <dbReference type="ARBA" id="ARBA00006678"/>
    </source>
</evidence>
<feature type="transmembrane region" description="Helical" evidence="6">
    <location>
        <begin position="1122"/>
        <end position="1144"/>
    </location>
</feature>
<dbReference type="Pfam" id="PF01138">
    <property type="entry name" value="RNase_PH"/>
    <property type="match status" value="1"/>
</dbReference>
<keyword evidence="3" id="KW-0698">rRNA processing</keyword>
<keyword evidence="9" id="KW-1185">Reference proteome</keyword>
<feature type="transmembrane region" description="Helical" evidence="6">
    <location>
        <begin position="1050"/>
        <end position="1069"/>
    </location>
</feature>
<dbReference type="OrthoDB" id="27298at2759"/>
<keyword evidence="6" id="KW-0472">Membrane</keyword>
<dbReference type="InterPro" id="IPR001247">
    <property type="entry name" value="ExoRNase_PH_dom1"/>
</dbReference>
<dbReference type="InterPro" id="IPR020568">
    <property type="entry name" value="Ribosomal_Su5_D2-typ_SF"/>
</dbReference>
<dbReference type="GO" id="GO:0016075">
    <property type="term" value="P:rRNA catabolic process"/>
    <property type="evidence" value="ECO:0007669"/>
    <property type="project" value="TreeGrafter"/>
</dbReference>
<dbReference type="EMBL" id="OC858335">
    <property type="protein sequence ID" value="CAD7626335.1"/>
    <property type="molecule type" value="Genomic_DNA"/>
</dbReference>
<dbReference type="InterPro" id="IPR036345">
    <property type="entry name" value="ExoRNase_PH_dom2_sf"/>
</dbReference>
<dbReference type="SUPFAM" id="SSF52047">
    <property type="entry name" value="RNI-like"/>
    <property type="match status" value="1"/>
</dbReference>
<dbReference type="SUPFAM" id="SSF54211">
    <property type="entry name" value="Ribosomal protein S5 domain 2-like"/>
    <property type="match status" value="1"/>
</dbReference>
<evidence type="ECO:0000256" key="3">
    <source>
        <dbReference type="ARBA" id="ARBA00022552"/>
    </source>
</evidence>
<keyword evidence="6" id="KW-1133">Transmembrane helix</keyword>
<dbReference type="GO" id="GO:0006364">
    <property type="term" value="P:rRNA processing"/>
    <property type="evidence" value="ECO:0007669"/>
    <property type="project" value="UniProtKB-KW"/>
</dbReference>
<evidence type="ECO:0000259" key="7">
    <source>
        <dbReference type="SMART" id="SM00256"/>
    </source>
</evidence>
<evidence type="ECO:0000256" key="6">
    <source>
        <dbReference type="SAM" id="Phobius"/>
    </source>
</evidence>
<evidence type="ECO:0000256" key="1">
    <source>
        <dbReference type="ARBA" id="ARBA00004123"/>
    </source>
</evidence>
<dbReference type="GO" id="GO:0000176">
    <property type="term" value="C:nuclear exosome (RNase complex)"/>
    <property type="evidence" value="ECO:0007669"/>
    <property type="project" value="TreeGrafter"/>
</dbReference>
<dbReference type="Gene3D" id="3.80.10.10">
    <property type="entry name" value="Ribonuclease Inhibitor"/>
    <property type="match status" value="1"/>
</dbReference>
<gene>
    <name evidence="8" type="ORF">OSB1V03_LOCUS6768</name>
</gene>
<accession>A0A7R9KNC0</accession>
<keyword evidence="6" id="KW-0812">Transmembrane</keyword>
<dbReference type="GO" id="GO:0071028">
    <property type="term" value="P:nuclear mRNA surveillance"/>
    <property type="evidence" value="ECO:0007669"/>
    <property type="project" value="TreeGrafter"/>
</dbReference>
<evidence type="ECO:0000256" key="4">
    <source>
        <dbReference type="ARBA" id="ARBA00022835"/>
    </source>
</evidence>
<feature type="transmembrane region" description="Helical" evidence="6">
    <location>
        <begin position="1022"/>
        <end position="1043"/>
    </location>
</feature>
<dbReference type="InterPro" id="IPR001810">
    <property type="entry name" value="F-box_dom"/>
</dbReference>
<dbReference type="EMBL" id="CAJPIZ010003760">
    <property type="protein sequence ID" value="CAG2106765.1"/>
    <property type="molecule type" value="Genomic_DNA"/>
</dbReference>
<name>A0A7R9KNC0_9ACAR</name>
<dbReference type="InterPro" id="IPR050080">
    <property type="entry name" value="RNase_PH"/>
</dbReference>
<dbReference type="InterPro" id="IPR032675">
    <property type="entry name" value="LRR_dom_sf"/>
</dbReference>
<sequence>MSVSTTATSMAKEHTNEMKAPMSALSLLHHFHFFEYVDLFVKVSLKVFRSSQWKLWFVVGFGRTCCLLAELTISMKAIVSSEWVRLSIAVTLSTLSSPRPLDLDNLTIALSFTRFAHKLSLNLFAFVVNKPRVVTQLVLHDKQTADCCPRSSTMDAMEGPEVREQIQAVMLSNLSRSDGSSLYSFGETVVQTSVFGPTEVHITKEDPIGAALEVCYRRLIRTVKRDDPQTKAIERLIHSNVLPIMYTRLHPRTQVTIMLQEMQNSGSFLASCLNGVCFALLDSGFPLKYLLAAVEAIVTADGNIVVNASTADADNAVAVFTVVFESTQKKVVSITSDGDFTFTQLQQIITSCKESAQKIFTSGEEFKPKDMNEMNGQRNDVMNDDILCLIFKDLDLNDLFSLQRVSQQFRNCVKEVLQKKTEMSVGFNELKTHSHLRYFNSNYEVNDWNRIDITPAITSRAIDLTLSGKRDAKIESIVRQFRDVKTLYLSSTEISFKTLELFVNQWPQLESLFINDIDIDCSSDKTITEWAQLLSRVTRITIGNILQRVTSLQALNVYPKAFLKITLSSLTHCLPANIQSLHIGVTPADSQALDVITSKCPQIRELLLYQCSQQSNVESVLWKQWFALICNRLNGLTHLTIILGDISTEEFVESIAKLKDLSKLSITDIDEEESPRMCFDTQSMAKYMQPMVSLRSLSLHEMKCSPNQWSNLAQMLPNVRKLSLHCIHYESNDGTNYREIFGQCMDCVSKLPKLKHLSLRKNWFGKCLSEQALSLYASVDRLTLHANHNRPLINGLMKFITTRLANRRPVFRLDLWPEIKRELIQRMETENASMPKSVIVANVLRPQYEDTYFMNKDVLTYDDKCDPNEVKYRYLVKLVINPSDKTEFDFDRHTVSVHIYGKKNAYVSTLTIQLSTLLQIKNIDTMKRAMVQVILGRKLKIPSFGYIDMDTTATKGSLYVSHLEIMCIEERIRYYSKVHNKVITKSPNKDRDEQRFPLAKKDWKHEPEDAIQVFKEVELNELFTFFYLSFNALILFNAIILLIDNEISDIISLFGSIFTLLLVLLTYRYAIKVNYSKTYGSRNWHQFCLIYLVLCFIGGVIAGIASLVFLTQGKDYDQRNGTIGISIGIHLMVTIGLVVLSYMLELHILVTTRQMTKAMDSSLGNMSAMSIESSSKSLP</sequence>
<dbReference type="Gene3D" id="3.30.230.70">
    <property type="entry name" value="GHMP Kinase, N-terminal domain"/>
    <property type="match status" value="1"/>
</dbReference>
<proteinExistence type="inferred from homology"/>
<dbReference type="GO" id="GO:0003723">
    <property type="term" value="F:RNA binding"/>
    <property type="evidence" value="ECO:0007669"/>
    <property type="project" value="TreeGrafter"/>
</dbReference>
<reference evidence="8" key="1">
    <citation type="submission" date="2020-11" db="EMBL/GenBank/DDBJ databases">
        <authorList>
            <person name="Tran Van P."/>
        </authorList>
    </citation>
    <scope>NUCLEOTIDE SEQUENCE</scope>
</reference>
<evidence type="ECO:0000313" key="8">
    <source>
        <dbReference type="EMBL" id="CAD7626335.1"/>
    </source>
</evidence>
<keyword evidence="5" id="KW-0539">Nucleus</keyword>
<dbReference type="GO" id="GO:0071051">
    <property type="term" value="P:poly(A)-dependent snoRNA 3'-end processing"/>
    <property type="evidence" value="ECO:0007669"/>
    <property type="project" value="TreeGrafter"/>
</dbReference>
<dbReference type="AlphaFoldDB" id="A0A7R9KNC0"/>
<dbReference type="GO" id="GO:0034475">
    <property type="term" value="P:U4 snRNA 3'-end processing"/>
    <property type="evidence" value="ECO:0007669"/>
    <property type="project" value="TreeGrafter"/>
</dbReference>
<dbReference type="CDD" id="cd11372">
    <property type="entry name" value="RNase_PH_RRP46"/>
    <property type="match status" value="1"/>
</dbReference>
<evidence type="ECO:0000256" key="5">
    <source>
        <dbReference type="ARBA" id="ARBA00023242"/>
    </source>
</evidence>
<dbReference type="SMART" id="SM00256">
    <property type="entry name" value="FBOX"/>
    <property type="match status" value="1"/>
</dbReference>
<dbReference type="GO" id="GO:0000177">
    <property type="term" value="C:cytoplasmic exosome (RNase complex)"/>
    <property type="evidence" value="ECO:0007669"/>
    <property type="project" value="TreeGrafter"/>
</dbReference>